<organism evidence="1 2">
    <name type="scientific">Salix dunnii</name>
    <dbReference type="NCBI Taxonomy" id="1413687"/>
    <lineage>
        <taxon>Eukaryota</taxon>
        <taxon>Viridiplantae</taxon>
        <taxon>Streptophyta</taxon>
        <taxon>Embryophyta</taxon>
        <taxon>Tracheophyta</taxon>
        <taxon>Spermatophyta</taxon>
        <taxon>Magnoliopsida</taxon>
        <taxon>eudicotyledons</taxon>
        <taxon>Gunneridae</taxon>
        <taxon>Pentapetalae</taxon>
        <taxon>rosids</taxon>
        <taxon>fabids</taxon>
        <taxon>Malpighiales</taxon>
        <taxon>Salicaceae</taxon>
        <taxon>Saliceae</taxon>
        <taxon>Salix</taxon>
    </lineage>
</organism>
<dbReference type="Proteomes" id="UP000657918">
    <property type="component" value="Unassembled WGS sequence"/>
</dbReference>
<accession>A0A835JU37</accession>
<comment type="caution">
    <text evidence="1">The sequence shown here is derived from an EMBL/GenBank/DDBJ whole genome shotgun (WGS) entry which is preliminary data.</text>
</comment>
<sequence>MSFMLSCLPLHSYQFRVVNSTLAEVDLSELAKSNSIPLEHKHYRVHACSAQQGNNAILINGDIEEKSSANGKVIGISSRVGHRKKQRKWEGDWHFKQGGAEMRSVLSFKNHGCDRWVNQAIESFRSVISSALVRSKSTPSQFSTTWNVRTLT</sequence>
<protein>
    <submittedName>
        <fullName evidence="1">Uncharacterized protein</fullName>
    </submittedName>
</protein>
<proteinExistence type="predicted"/>
<evidence type="ECO:0000313" key="1">
    <source>
        <dbReference type="EMBL" id="KAF9676212.1"/>
    </source>
</evidence>
<dbReference type="AlphaFoldDB" id="A0A835JU37"/>
<keyword evidence="2" id="KW-1185">Reference proteome</keyword>
<reference evidence="1 2" key="1">
    <citation type="submission" date="2020-10" db="EMBL/GenBank/DDBJ databases">
        <title>Plant Genome Project.</title>
        <authorList>
            <person name="Zhang R.-G."/>
        </authorList>
    </citation>
    <scope>NUCLEOTIDE SEQUENCE [LARGE SCALE GENOMIC DNA]</scope>
    <source>
        <strain evidence="1">FAFU-HL-1</strain>
        <tissue evidence="1">Leaf</tissue>
    </source>
</reference>
<name>A0A835JU37_9ROSI</name>
<evidence type="ECO:0000313" key="2">
    <source>
        <dbReference type="Proteomes" id="UP000657918"/>
    </source>
</evidence>
<gene>
    <name evidence="1" type="ORF">SADUNF_Sadunf09G0115000</name>
</gene>
<dbReference type="EMBL" id="JADGMS010000009">
    <property type="protein sequence ID" value="KAF9676212.1"/>
    <property type="molecule type" value="Genomic_DNA"/>
</dbReference>